<evidence type="ECO:0000256" key="1">
    <source>
        <dbReference type="ARBA" id="ARBA00004651"/>
    </source>
</evidence>
<reference evidence="8 9" key="1">
    <citation type="submission" date="2020-07" db="EMBL/GenBank/DDBJ databases">
        <title>Sequencing the genomes of 1000 actinobacteria strains.</title>
        <authorList>
            <person name="Klenk H.-P."/>
        </authorList>
    </citation>
    <scope>NUCLEOTIDE SEQUENCE [LARGE SCALE GENOMIC DNA]</scope>
    <source>
        <strain evidence="8 9">DSM 23819</strain>
    </source>
</reference>
<keyword evidence="2" id="KW-1003">Cell membrane</keyword>
<proteinExistence type="predicted"/>
<evidence type="ECO:0000256" key="4">
    <source>
        <dbReference type="ARBA" id="ARBA00022989"/>
    </source>
</evidence>
<feature type="transmembrane region" description="Helical" evidence="6">
    <location>
        <begin position="208"/>
        <end position="230"/>
    </location>
</feature>
<feature type="domain" description="Type II secretion system protein GspF" evidence="7">
    <location>
        <begin position="103"/>
        <end position="224"/>
    </location>
</feature>
<dbReference type="InterPro" id="IPR018076">
    <property type="entry name" value="T2SS_GspF_dom"/>
</dbReference>
<evidence type="ECO:0000256" key="5">
    <source>
        <dbReference type="ARBA" id="ARBA00023136"/>
    </source>
</evidence>
<dbReference type="Proteomes" id="UP000540656">
    <property type="component" value="Unassembled WGS sequence"/>
</dbReference>
<dbReference type="GO" id="GO:0005886">
    <property type="term" value="C:plasma membrane"/>
    <property type="evidence" value="ECO:0007669"/>
    <property type="project" value="UniProtKB-SubCell"/>
</dbReference>
<accession>A0A7Y9UNW8</accession>
<comment type="subcellular location">
    <subcellularLocation>
        <location evidence="1">Cell membrane</location>
        <topology evidence="1">Multi-pass membrane protein</topology>
    </subcellularLocation>
</comment>
<keyword evidence="5 6" id="KW-0472">Membrane</keyword>
<comment type="caution">
    <text evidence="8">The sequence shown here is derived from an EMBL/GenBank/DDBJ whole genome shotgun (WGS) entry which is preliminary data.</text>
</comment>
<sequence length="238" mass="24520">MSAVLCAVLIALAAAVVWPGRSSPPLDARAAPTARPGESVLVRHRMVLALVSGLAGVTLVGGVVGWVVAAAVSAGVWTTIGRMEPAGVREDRAQAARELPHVIQLLAMVLASGAALPDAVRQVTRALPGPATAALRRSEARLSVGVAPELVWSELARQPGFERVGRALARAHGSGVPVAEVVRRLGVDLAREARADAEDRARTVGVRAALPLGLCLLPAFLLVGIVPVVVASMQAVAW</sequence>
<dbReference type="PANTHER" id="PTHR35007:SF3">
    <property type="entry name" value="POSSIBLE CONSERVED ALANINE RICH MEMBRANE PROTEIN"/>
    <property type="match status" value="1"/>
</dbReference>
<keyword evidence="4 6" id="KW-1133">Transmembrane helix</keyword>
<feature type="transmembrane region" description="Helical" evidence="6">
    <location>
        <begin position="46"/>
        <end position="72"/>
    </location>
</feature>
<keyword evidence="9" id="KW-1185">Reference proteome</keyword>
<keyword evidence="3 6" id="KW-0812">Transmembrane</keyword>
<dbReference type="PANTHER" id="PTHR35007">
    <property type="entry name" value="INTEGRAL MEMBRANE PROTEIN-RELATED"/>
    <property type="match status" value="1"/>
</dbReference>
<evidence type="ECO:0000256" key="3">
    <source>
        <dbReference type="ARBA" id="ARBA00022692"/>
    </source>
</evidence>
<evidence type="ECO:0000256" key="6">
    <source>
        <dbReference type="SAM" id="Phobius"/>
    </source>
</evidence>
<evidence type="ECO:0000313" key="9">
    <source>
        <dbReference type="Proteomes" id="UP000540656"/>
    </source>
</evidence>
<evidence type="ECO:0000256" key="2">
    <source>
        <dbReference type="ARBA" id="ARBA00022475"/>
    </source>
</evidence>
<evidence type="ECO:0000313" key="8">
    <source>
        <dbReference type="EMBL" id="NYG58978.1"/>
    </source>
</evidence>
<dbReference type="AlphaFoldDB" id="A0A7Y9UNW8"/>
<dbReference type="RefSeq" id="WP_179502079.1">
    <property type="nucleotide sequence ID" value="NZ_JACCAA010000001.1"/>
</dbReference>
<dbReference type="EMBL" id="JACCAA010000001">
    <property type="protein sequence ID" value="NYG58978.1"/>
    <property type="molecule type" value="Genomic_DNA"/>
</dbReference>
<dbReference type="Pfam" id="PF00482">
    <property type="entry name" value="T2SSF"/>
    <property type="match status" value="1"/>
</dbReference>
<evidence type="ECO:0000259" key="7">
    <source>
        <dbReference type="Pfam" id="PF00482"/>
    </source>
</evidence>
<name>A0A7Y9UNW8_9ACTN</name>
<protein>
    <submittedName>
        <fullName evidence="8">Flp pilus assembly protein TadB</fullName>
    </submittedName>
</protein>
<gene>
    <name evidence="8" type="ORF">BJ980_001901</name>
</gene>
<organism evidence="8 9">
    <name type="scientific">Nocardioides daedukensis</name>
    <dbReference type="NCBI Taxonomy" id="634462"/>
    <lineage>
        <taxon>Bacteria</taxon>
        <taxon>Bacillati</taxon>
        <taxon>Actinomycetota</taxon>
        <taxon>Actinomycetes</taxon>
        <taxon>Propionibacteriales</taxon>
        <taxon>Nocardioidaceae</taxon>
        <taxon>Nocardioides</taxon>
    </lineage>
</organism>